<dbReference type="Proteomes" id="UP000002043">
    <property type="component" value="Chromosome"/>
</dbReference>
<dbReference type="PANTHER" id="PTHR14226">
    <property type="entry name" value="NEUROPATHY TARGET ESTERASE/SWISS CHEESE D.MELANOGASTER"/>
    <property type="match status" value="1"/>
</dbReference>
<gene>
    <name evidence="6" type="ordered locus">Thal_0797</name>
</gene>
<protein>
    <submittedName>
        <fullName evidence="6">Patatin</fullName>
    </submittedName>
</protein>
<dbReference type="AlphaFoldDB" id="D3SL00"/>
<keyword evidence="7" id="KW-1185">Reference proteome</keyword>
<name>D3SL00_THEAH</name>
<comment type="caution">
    <text evidence="4">Lacks conserved residue(s) required for the propagation of feature annotation.</text>
</comment>
<feature type="short sequence motif" description="DGA/G" evidence="4">
    <location>
        <begin position="150"/>
        <end position="152"/>
    </location>
</feature>
<keyword evidence="2 4" id="KW-0442">Lipid degradation</keyword>
<dbReference type="RefSeq" id="WP_012991836.1">
    <property type="nucleotide sequence ID" value="NC_013894.1"/>
</dbReference>
<dbReference type="InterPro" id="IPR002641">
    <property type="entry name" value="PNPLA_dom"/>
</dbReference>
<organism evidence="6 7">
    <name type="scientific">Thermocrinis albus (strain DSM 14484 / JCM 11386 / HI 11/12)</name>
    <dbReference type="NCBI Taxonomy" id="638303"/>
    <lineage>
        <taxon>Bacteria</taxon>
        <taxon>Pseudomonadati</taxon>
        <taxon>Aquificota</taxon>
        <taxon>Aquificia</taxon>
        <taxon>Aquificales</taxon>
        <taxon>Aquificaceae</taxon>
        <taxon>Thermocrinis</taxon>
    </lineage>
</organism>
<dbReference type="HOGENOM" id="CLU_047251_0_1_0"/>
<proteinExistence type="predicted"/>
<dbReference type="SUPFAM" id="SSF52151">
    <property type="entry name" value="FabD/lysophospholipase-like"/>
    <property type="match status" value="1"/>
</dbReference>
<keyword evidence="3 4" id="KW-0443">Lipid metabolism</keyword>
<dbReference type="GO" id="GO:0016042">
    <property type="term" value="P:lipid catabolic process"/>
    <property type="evidence" value="ECO:0007669"/>
    <property type="project" value="UniProtKB-UniRule"/>
</dbReference>
<evidence type="ECO:0000256" key="3">
    <source>
        <dbReference type="ARBA" id="ARBA00023098"/>
    </source>
</evidence>
<dbReference type="PANTHER" id="PTHR14226:SF78">
    <property type="entry name" value="SLR0060 PROTEIN"/>
    <property type="match status" value="1"/>
</dbReference>
<accession>D3SL00</accession>
<feature type="active site" description="Nucleophile" evidence="4">
    <location>
        <position position="38"/>
    </location>
</feature>
<evidence type="ECO:0000313" key="7">
    <source>
        <dbReference type="Proteomes" id="UP000002043"/>
    </source>
</evidence>
<dbReference type="OrthoDB" id="9770965at2"/>
<dbReference type="STRING" id="638303.Thal_0797"/>
<evidence type="ECO:0000256" key="1">
    <source>
        <dbReference type="ARBA" id="ARBA00022801"/>
    </source>
</evidence>
<dbReference type="Gene3D" id="3.40.1090.10">
    <property type="entry name" value="Cytosolic phospholipase A2 catalytic domain"/>
    <property type="match status" value="2"/>
</dbReference>
<dbReference type="Pfam" id="PF01734">
    <property type="entry name" value="Patatin"/>
    <property type="match status" value="1"/>
</dbReference>
<feature type="domain" description="PNPLA" evidence="5">
    <location>
        <begin position="5"/>
        <end position="163"/>
    </location>
</feature>
<feature type="short sequence motif" description="GXSXG" evidence="4">
    <location>
        <begin position="36"/>
        <end position="40"/>
    </location>
</feature>
<dbReference type="EMBL" id="CP001931">
    <property type="protein sequence ID" value="ADC89430.1"/>
    <property type="molecule type" value="Genomic_DNA"/>
</dbReference>
<dbReference type="eggNOG" id="COG1752">
    <property type="taxonomic scope" value="Bacteria"/>
</dbReference>
<dbReference type="GO" id="GO:0016787">
    <property type="term" value="F:hydrolase activity"/>
    <property type="evidence" value="ECO:0007669"/>
    <property type="project" value="UniProtKB-UniRule"/>
</dbReference>
<dbReference type="InterPro" id="IPR050301">
    <property type="entry name" value="NTE"/>
</dbReference>
<evidence type="ECO:0000256" key="2">
    <source>
        <dbReference type="ARBA" id="ARBA00022963"/>
    </source>
</evidence>
<keyword evidence="1 4" id="KW-0378">Hydrolase</keyword>
<dbReference type="KEGG" id="tal:Thal_0797"/>
<evidence type="ECO:0000256" key="4">
    <source>
        <dbReference type="PROSITE-ProRule" id="PRU01161"/>
    </source>
</evidence>
<dbReference type="CDD" id="cd07205">
    <property type="entry name" value="Pat_PNPLA6_PNPLA7_NTE1_like"/>
    <property type="match status" value="1"/>
</dbReference>
<evidence type="ECO:0000313" key="6">
    <source>
        <dbReference type="EMBL" id="ADC89430.1"/>
    </source>
</evidence>
<sequence>MEVYLILSGGAIRGVAHIGVLKALQELGFRIKGVSGVSAGALVGAYHCAGYSPKEMLKLIKDREWVSYIRPHIPRYGLFSLRKAEVFLRKTLGVDTFEALSTPLVVCALDINTGSTLYFSSGELIPPLLGSCALPGIFEPMRYRHYYLVDGGITNNLPVEPFVGKGTLVAVDVNPLKFSGKPRNVIQILLRSFFLSVRSNTDKRKEVCHIVIEPDLQGYPLYDIRKVDEIYMLGYTKAMEKLKDYAS</sequence>
<dbReference type="InterPro" id="IPR016035">
    <property type="entry name" value="Acyl_Trfase/lysoPLipase"/>
</dbReference>
<feature type="active site" description="Proton acceptor" evidence="4">
    <location>
        <position position="150"/>
    </location>
</feature>
<reference evidence="7" key="1">
    <citation type="journal article" date="2010" name="Stand. Genomic Sci.">
        <title>Complete genome sequence of Thermocrinis albus type strain (HI 11/12T).</title>
        <authorList>
            <person name="Wirth R."/>
            <person name="Sikorski J."/>
            <person name="Brambilla E."/>
            <person name="Misra M."/>
            <person name="Lapidus A."/>
            <person name="Copeland A."/>
            <person name="Nolan M."/>
            <person name="Lucas S."/>
            <person name="Chen F."/>
            <person name="Tice H."/>
            <person name="Cheng J.F."/>
            <person name="Han C."/>
            <person name="Detter J.C."/>
            <person name="Tapia R."/>
            <person name="Bruce D."/>
            <person name="Goodwin L."/>
            <person name="Pitluck S."/>
            <person name="Pati A."/>
            <person name="Anderson I."/>
            <person name="Ivanova N."/>
            <person name="Mavromatis K."/>
            <person name="Mikhailova N."/>
            <person name="Chen A."/>
            <person name="Palaniappan K."/>
            <person name="Bilek Y."/>
            <person name="Hader T."/>
            <person name="Land M."/>
            <person name="Hauser L."/>
            <person name="Chang Y.J."/>
            <person name="Jeffries C.D."/>
            <person name="Tindall B.J."/>
            <person name="Rohde M."/>
            <person name="Goker M."/>
            <person name="Bristow J."/>
            <person name="Eisen J.A."/>
            <person name="Markowitz V."/>
            <person name="Hugenholtz P."/>
            <person name="Kyrpides N.C."/>
            <person name="Klenk H.P."/>
        </authorList>
    </citation>
    <scope>NUCLEOTIDE SEQUENCE [LARGE SCALE GENOMIC DNA]</scope>
    <source>
        <strain evidence="7">DSM 14484 / JCM 11386 / HI 11/12</strain>
    </source>
</reference>
<evidence type="ECO:0000259" key="5">
    <source>
        <dbReference type="PROSITE" id="PS51635"/>
    </source>
</evidence>
<dbReference type="PROSITE" id="PS51635">
    <property type="entry name" value="PNPLA"/>
    <property type="match status" value="1"/>
</dbReference>